<dbReference type="Pfam" id="PF00005">
    <property type="entry name" value="ABC_tran"/>
    <property type="match status" value="2"/>
</dbReference>
<dbReference type="Gene3D" id="3.40.50.300">
    <property type="entry name" value="P-loop containing nucleotide triphosphate hydrolases"/>
    <property type="match status" value="2"/>
</dbReference>
<name>A0A7C4NK25_9CREN</name>
<dbReference type="GO" id="GO:0005886">
    <property type="term" value="C:plasma membrane"/>
    <property type="evidence" value="ECO:0007669"/>
    <property type="project" value="UniProtKB-SubCell"/>
</dbReference>
<feature type="domain" description="ABC transporter" evidence="7">
    <location>
        <begin position="5"/>
        <end position="226"/>
    </location>
</feature>
<feature type="domain" description="ABC transporter" evidence="7">
    <location>
        <begin position="243"/>
        <end position="420"/>
    </location>
</feature>
<evidence type="ECO:0000256" key="2">
    <source>
        <dbReference type="ARBA" id="ARBA00005417"/>
    </source>
</evidence>
<gene>
    <name evidence="9" type="ORF">ENU08_00240</name>
    <name evidence="8" type="ORF">ENU41_03565</name>
</gene>
<proteinExistence type="inferred from homology"/>
<keyword evidence="4" id="KW-0547">Nucleotide-binding</keyword>
<comment type="function">
    <text evidence="6">Probably part of an ABC transporter complex. Responsible for energy coupling to the transport system.</text>
</comment>
<sequence>MKELLKVEKLKLYAKDKPITSINSASVGEGEVILVTGPSGGGKTSFLRCIAGLNNLFNIEFSGFISLSINRDYISYIPQEPWFGVISPYPVLEVMSFSEEYEDHVHRYVKLFNVEHVLESNSMDLSAGEIQRILFIEAILSRSKLILVDEITAYLDEELRKQLVDVVEEVRNSYEMSFVVVDHDIELWRNRVDKVLYVEPMGESWMYPSVDEIPLINELDELKAEVKNLSRNIKDVLGKDTQLKLSNVWFRYPDSREYTIKGVNLDIRRGELVAIRGPSGKGKSTLLKLIAGIYRTSRGAIKRFTKNIQYIPENPLLYLSEPTPRDELLNQVDLALKSSLVNALDTPITRLSSGERRRLAIASALARGADIVLVDEPSVGLDVKNLVNVLKLLAEAITKGVSVVIATHSSLLSSSAHTTVLL</sequence>
<evidence type="ECO:0000256" key="6">
    <source>
        <dbReference type="ARBA" id="ARBA00025157"/>
    </source>
</evidence>
<dbReference type="PROSITE" id="PS00211">
    <property type="entry name" value="ABC_TRANSPORTER_1"/>
    <property type="match status" value="2"/>
</dbReference>
<dbReference type="GO" id="GO:0016887">
    <property type="term" value="F:ATP hydrolysis activity"/>
    <property type="evidence" value="ECO:0007669"/>
    <property type="project" value="InterPro"/>
</dbReference>
<comment type="similarity">
    <text evidence="2">Belongs to the ABC transporter superfamily.</text>
</comment>
<evidence type="ECO:0000256" key="4">
    <source>
        <dbReference type="ARBA" id="ARBA00022741"/>
    </source>
</evidence>
<dbReference type="InterPro" id="IPR027417">
    <property type="entry name" value="P-loop_NTPase"/>
</dbReference>
<evidence type="ECO:0000313" key="8">
    <source>
        <dbReference type="EMBL" id="HGQ35740.1"/>
    </source>
</evidence>
<comment type="subcellular location">
    <subcellularLocation>
        <location evidence="1">Cell membrane</location>
    </subcellularLocation>
</comment>
<dbReference type="InterPro" id="IPR015856">
    <property type="entry name" value="ABC_transpr_CbiO/EcfA_su"/>
</dbReference>
<dbReference type="GO" id="GO:0005524">
    <property type="term" value="F:ATP binding"/>
    <property type="evidence" value="ECO:0007669"/>
    <property type="project" value="UniProtKB-KW"/>
</dbReference>
<dbReference type="SUPFAM" id="SSF52540">
    <property type="entry name" value="P-loop containing nucleoside triphosphate hydrolases"/>
    <property type="match status" value="2"/>
</dbReference>
<evidence type="ECO:0000313" key="9">
    <source>
        <dbReference type="EMBL" id="HGQ63669.1"/>
    </source>
</evidence>
<evidence type="ECO:0000256" key="5">
    <source>
        <dbReference type="ARBA" id="ARBA00022840"/>
    </source>
</evidence>
<evidence type="ECO:0000259" key="7">
    <source>
        <dbReference type="PROSITE" id="PS50893"/>
    </source>
</evidence>
<evidence type="ECO:0000256" key="3">
    <source>
        <dbReference type="ARBA" id="ARBA00022448"/>
    </source>
</evidence>
<dbReference type="PANTHER" id="PTHR42734">
    <property type="entry name" value="METAL TRANSPORT SYSTEM ATP-BINDING PROTEIN TM_0124-RELATED"/>
    <property type="match status" value="1"/>
</dbReference>
<dbReference type="GO" id="GO:0055085">
    <property type="term" value="P:transmembrane transport"/>
    <property type="evidence" value="ECO:0007669"/>
    <property type="project" value="InterPro"/>
</dbReference>
<keyword evidence="3" id="KW-0813">Transport</keyword>
<organism evidence="9">
    <name type="scientific">Ignisphaera aggregans</name>
    <dbReference type="NCBI Taxonomy" id="334771"/>
    <lineage>
        <taxon>Archaea</taxon>
        <taxon>Thermoproteota</taxon>
        <taxon>Thermoprotei</taxon>
        <taxon>Desulfurococcales</taxon>
        <taxon>Desulfurococcaceae</taxon>
        <taxon>Ignisphaera</taxon>
    </lineage>
</organism>
<dbReference type="InterPro" id="IPR003593">
    <property type="entry name" value="AAA+_ATPase"/>
</dbReference>
<accession>A0A7C4NK25</accession>
<dbReference type="SMART" id="SM00382">
    <property type="entry name" value="AAA"/>
    <property type="match status" value="2"/>
</dbReference>
<evidence type="ECO:0000256" key="1">
    <source>
        <dbReference type="ARBA" id="ARBA00004236"/>
    </source>
</evidence>
<dbReference type="PANTHER" id="PTHR42734:SF17">
    <property type="entry name" value="METAL TRANSPORT SYSTEM ATP-BINDING PROTEIN TM_0124-RELATED"/>
    <property type="match status" value="1"/>
</dbReference>
<reference evidence="9" key="1">
    <citation type="journal article" date="2020" name="mSystems">
        <title>Genome- and Community-Level Interaction Insights into Carbon Utilization and Element Cycling Functions of Hydrothermarchaeota in Hydrothermal Sediment.</title>
        <authorList>
            <person name="Zhou Z."/>
            <person name="Liu Y."/>
            <person name="Xu W."/>
            <person name="Pan J."/>
            <person name="Luo Z.H."/>
            <person name="Li M."/>
        </authorList>
    </citation>
    <scope>NUCLEOTIDE SEQUENCE [LARGE SCALE GENOMIC DNA]</scope>
    <source>
        <strain evidence="9">SpSt-637</strain>
        <strain evidence="8">SpSt-667</strain>
    </source>
</reference>
<keyword evidence="5 9" id="KW-0067">ATP-binding</keyword>
<dbReference type="EMBL" id="DTCK01000019">
    <property type="protein sequence ID" value="HGQ35740.1"/>
    <property type="molecule type" value="Genomic_DNA"/>
</dbReference>
<comment type="caution">
    <text evidence="9">The sequence shown here is derived from an EMBL/GenBank/DDBJ whole genome shotgun (WGS) entry which is preliminary data.</text>
</comment>
<dbReference type="AlphaFoldDB" id="A0A7C4NK25"/>
<dbReference type="EMBL" id="DTBD01000003">
    <property type="protein sequence ID" value="HGQ63669.1"/>
    <property type="molecule type" value="Genomic_DNA"/>
</dbReference>
<protein>
    <submittedName>
        <fullName evidence="9">ATP-binding cassette domain-containing protein</fullName>
    </submittedName>
</protein>
<dbReference type="InterPro" id="IPR017871">
    <property type="entry name" value="ABC_transporter-like_CS"/>
</dbReference>
<dbReference type="InterPro" id="IPR003439">
    <property type="entry name" value="ABC_transporter-like_ATP-bd"/>
</dbReference>
<dbReference type="CDD" id="cd03225">
    <property type="entry name" value="ABC_cobalt_CbiO_domain1"/>
    <property type="match status" value="1"/>
</dbReference>
<dbReference type="InterPro" id="IPR050153">
    <property type="entry name" value="Metal_Ion_Import_ABC"/>
</dbReference>
<dbReference type="PROSITE" id="PS50893">
    <property type="entry name" value="ABC_TRANSPORTER_2"/>
    <property type="match status" value="2"/>
</dbReference>